<dbReference type="PROSITE" id="PS50106">
    <property type="entry name" value="PDZ"/>
    <property type="match status" value="4"/>
</dbReference>
<comment type="caution">
    <text evidence="5">The sequence shown here is derived from an EMBL/GenBank/DDBJ whole genome shotgun (WGS) entry which is preliminary data.</text>
</comment>
<feature type="compositionally biased region" description="Polar residues" evidence="3">
    <location>
        <begin position="540"/>
        <end position="551"/>
    </location>
</feature>
<feature type="domain" description="PDZ" evidence="4">
    <location>
        <begin position="594"/>
        <end position="676"/>
    </location>
</feature>
<evidence type="ECO:0000259" key="4">
    <source>
        <dbReference type="PROSITE" id="PS50106"/>
    </source>
</evidence>
<reference evidence="5 6" key="1">
    <citation type="submission" date="2021-06" db="EMBL/GenBank/DDBJ databases">
        <authorList>
            <person name="Palmer J.M."/>
        </authorList>
    </citation>
    <scope>NUCLEOTIDE SEQUENCE [LARGE SCALE GENOMIC DNA]</scope>
    <source>
        <strain evidence="5 6">CL_MEX2019</strain>
        <tissue evidence="5">Muscle</tissue>
    </source>
</reference>
<dbReference type="SUPFAM" id="SSF50156">
    <property type="entry name" value="PDZ domain-like"/>
    <property type="match status" value="5"/>
</dbReference>
<dbReference type="CDD" id="cd06734">
    <property type="entry name" value="PDZ4_MAGI-1_3-like"/>
    <property type="match status" value="1"/>
</dbReference>
<dbReference type="Proteomes" id="UP001352852">
    <property type="component" value="Unassembled WGS sequence"/>
</dbReference>
<feature type="compositionally biased region" description="Low complexity" evidence="3">
    <location>
        <begin position="48"/>
        <end position="72"/>
    </location>
</feature>
<feature type="compositionally biased region" description="Low complexity" evidence="3">
    <location>
        <begin position="107"/>
        <end position="116"/>
    </location>
</feature>
<dbReference type="EMBL" id="JAHUTJ010042994">
    <property type="protein sequence ID" value="MED6281388.1"/>
    <property type="molecule type" value="Genomic_DNA"/>
</dbReference>
<feature type="compositionally biased region" description="Polar residues" evidence="3">
    <location>
        <begin position="213"/>
        <end position="252"/>
    </location>
</feature>
<gene>
    <name evidence="5" type="ORF">CHARACLAT_020922</name>
</gene>
<keyword evidence="2" id="KW-1003">Cell membrane</keyword>
<evidence type="ECO:0000256" key="1">
    <source>
        <dbReference type="ARBA" id="ARBA00004202"/>
    </source>
</evidence>
<dbReference type="CDD" id="cd06732">
    <property type="entry name" value="PDZ2_MAGI-1_3-like"/>
    <property type="match status" value="1"/>
</dbReference>
<keyword evidence="2" id="KW-0472">Membrane</keyword>
<dbReference type="InterPro" id="IPR001478">
    <property type="entry name" value="PDZ"/>
</dbReference>
<accession>A0ABU7E273</accession>
<evidence type="ECO:0000256" key="3">
    <source>
        <dbReference type="SAM" id="MobiDB-lite"/>
    </source>
</evidence>
<dbReference type="PANTHER" id="PTHR10316:SF10">
    <property type="entry name" value="MEMBRANE-ASSOCIATED GUANYLATE KINASE, WW AND PDZ DOMAIN-CONTAINING PROTEIN 3"/>
    <property type="match status" value="1"/>
</dbReference>
<feature type="domain" description="PDZ" evidence="4">
    <location>
        <begin position="312"/>
        <end position="395"/>
    </location>
</feature>
<dbReference type="InterPro" id="IPR036034">
    <property type="entry name" value="PDZ_sf"/>
</dbReference>
<evidence type="ECO:0000256" key="2">
    <source>
        <dbReference type="ARBA" id="ARBA00022475"/>
    </source>
</evidence>
<feature type="compositionally biased region" description="Polar residues" evidence="3">
    <location>
        <begin position="261"/>
        <end position="286"/>
    </location>
</feature>
<dbReference type="CDD" id="cd06733">
    <property type="entry name" value="PDZ3_MAGI-1_3-like"/>
    <property type="match status" value="1"/>
</dbReference>
<dbReference type="PANTHER" id="PTHR10316">
    <property type="entry name" value="MEMBRANE ASSOCIATED GUANYLATE KINASE-RELATED"/>
    <property type="match status" value="1"/>
</dbReference>
<sequence>MGDVIVDINGACVLGKTHADVVQMFQSIPINQYVDLVLCRGYPLPEDSNSSENASAALSTSKEASPSPSSSTIQDPHFTVPDGGNLSRQTATLPPMSNGGRHHHHPNPQQNQHLPLAQSQEGPDPTLLQPELVSVPLVKGPGGFGFAIADCPLGQKVKMILDAQWCRGLLKGDVIKEINRQNVQTLSHTQVVDILKDLPVGSEVNVLVLRGGQTSPVKSLKPSTASMPHSASQQAPHPVSQQLPHPASQPSVQLQLQQRQEMVNSTETLSQPEAPSNANTLRSSSPKPDPSELYLKSKAILDSKPPNTKDLDVFIKRNQESGFGFRVLGGEGPDQPVYIGAIVPLGAAEKDGRLRAGDELLCIDGVPVKGKSHKQVLELMTNAARNGQVMLTVRRKLAHTESGEEEESSQPPHQAPSALVNSSPKMPRVELPNAVQPAQLSRPESFDVTLQRKDNEGFGFVILTSKNKPPPGVIPHKIGRIIEGSPTDRIGCMNVGDRISAVNGQSIMELSHNDIVQLIKDAGSTVTLTVVPEDDGAPPSGTSSVKHSPSAQHRAMGQQPPSHLDRTGESEIKNSLQPSETGAIATSGPKQGCLVELERSQRGFGFSLRGGKEYNMGLYILRLAEDGPALKDGRIHVGDQIVEINGEATQGITHTRAIELIQAGGNKVHLLLRPGQGLVPDHSSNSSSTLCFYMKPEHH</sequence>
<dbReference type="Gene3D" id="2.30.42.10">
    <property type="match status" value="5"/>
</dbReference>
<feature type="region of interest" description="Disordered" evidence="3">
    <location>
        <begin position="47"/>
        <end position="128"/>
    </location>
</feature>
<feature type="domain" description="PDZ" evidence="4">
    <location>
        <begin position="447"/>
        <end position="534"/>
    </location>
</feature>
<name>A0ABU7E273_9TELE</name>
<dbReference type="CDD" id="cd06735">
    <property type="entry name" value="PDZ5_MAGI-1_3-like"/>
    <property type="match status" value="1"/>
</dbReference>
<evidence type="ECO:0000313" key="6">
    <source>
        <dbReference type="Proteomes" id="UP001352852"/>
    </source>
</evidence>
<dbReference type="Pfam" id="PF00595">
    <property type="entry name" value="PDZ"/>
    <property type="match status" value="3"/>
</dbReference>
<feature type="region of interest" description="Disordered" evidence="3">
    <location>
        <begin position="396"/>
        <end position="425"/>
    </location>
</feature>
<comment type="subcellular location">
    <subcellularLocation>
        <location evidence="1">Cell membrane</location>
        <topology evidence="1">Peripheral membrane protein</topology>
    </subcellularLocation>
</comment>
<feature type="region of interest" description="Disordered" evidence="3">
    <location>
        <begin position="529"/>
        <end position="569"/>
    </location>
</feature>
<keyword evidence="6" id="KW-1185">Reference proteome</keyword>
<feature type="domain" description="PDZ" evidence="4">
    <location>
        <begin position="134"/>
        <end position="197"/>
    </location>
</feature>
<protein>
    <recommendedName>
        <fullName evidence="4">PDZ domain-containing protein</fullName>
    </recommendedName>
</protein>
<proteinExistence type="predicted"/>
<organism evidence="5 6">
    <name type="scientific">Characodon lateralis</name>
    <dbReference type="NCBI Taxonomy" id="208331"/>
    <lineage>
        <taxon>Eukaryota</taxon>
        <taxon>Metazoa</taxon>
        <taxon>Chordata</taxon>
        <taxon>Craniata</taxon>
        <taxon>Vertebrata</taxon>
        <taxon>Euteleostomi</taxon>
        <taxon>Actinopterygii</taxon>
        <taxon>Neopterygii</taxon>
        <taxon>Teleostei</taxon>
        <taxon>Neoteleostei</taxon>
        <taxon>Acanthomorphata</taxon>
        <taxon>Ovalentaria</taxon>
        <taxon>Atherinomorphae</taxon>
        <taxon>Cyprinodontiformes</taxon>
        <taxon>Goodeidae</taxon>
        <taxon>Characodon</taxon>
    </lineage>
</organism>
<dbReference type="SMART" id="SM00228">
    <property type="entry name" value="PDZ"/>
    <property type="match status" value="4"/>
</dbReference>
<evidence type="ECO:0000313" key="5">
    <source>
        <dbReference type="EMBL" id="MED6281388.1"/>
    </source>
</evidence>
<feature type="region of interest" description="Disordered" evidence="3">
    <location>
        <begin position="213"/>
        <end position="291"/>
    </location>
</feature>